<sequence>MPQQEQASLWSDTTIKTLDVRSGTVPPGGVLSETGLAANMLLLAGGGQGGLVINGEACHVQASFACHAVKGSSFALTAGSDNIHYTVISYKAIPVAGAAHVLFPQRNHPLRTSFVHHPALPAELHMAADRIASKWGRGEGLERFHANALLQSMLYELIMEHERGRGGAEPDMVDVVAAYIAGHYRQDLELKELATLAGCGARQLQRRFKQEMLVGPMEYVIRLRMESAERMLRYTDAPIGEIAERTGYRDMYYFSRAFKKYYGVPPQLYRRTAASGPGTVAASSELPDPRLASPRESLQSPVISHLRGEYSVTATPQRIAVLDVQYADHLLALGMSPAGSVGFGSRALNFPPYFRERLKATEMLGTYEYPDLEAVERLRPDLIICTEVHDLHYERLSRTAPTIMFKRNESWQTILSLFGELTGKQAEAERMIADYLRRTALLSAELAPVLSGRSVALIRPRESVVRIHTAAHRTGAVLYRDLGLPAPLFVADTSDTAYHISVDRLPAVHANYYFLLSNERMQDGSSMTEQSVRGILDADQRQRIYAVDAATWIGCYGPTGINCIVDQVARALLA</sequence>
<dbReference type="RefSeq" id="WP_173138383.1">
    <property type="nucleotide sequence ID" value="NZ_JABMKX010000014.1"/>
</dbReference>
<evidence type="ECO:0000256" key="3">
    <source>
        <dbReference type="ARBA" id="ARBA00022448"/>
    </source>
</evidence>
<comment type="similarity">
    <text evidence="2">Belongs to the bacterial solute-binding protein 8 family.</text>
</comment>
<feature type="domain" description="HTH araC/xylS-type" evidence="8">
    <location>
        <begin position="174"/>
        <end position="272"/>
    </location>
</feature>
<dbReference type="PANTHER" id="PTHR30532">
    <property type="entry name" value="IRON III DICITRATE-BINDING PERIPLASMIC PROTEIN"/>
    <property type="match status" value="1"/>
</dbReference>
<evidence type="ECO:0000313" key="10">
    <source>
        <dbReference type="EMBL" id="NQX48359.1"/>
    </source>
</evidence>
<evidence type="ECO:0000256" key="7">
    <source>
        <dbReference type="ARBA" id="ARBA00023163"/>
    </source>
</evidence>
<dbReference type="SUPFAM" id="SSF53807">
    <property type="entry name" value="Helical backbone' metal receptor"/>
    <property type="match status" value="1"/>
</dbReference>
<dbReference type="Pfam" id="PF12833">
    <property type="entry name" value="HTH_18"/>
    <property type="match status" value="1"/>
</dbReference>
<dbReference type="EMBL" id="JABMKX010000014">
    <property type="protein sequence ID" value="NQX48359.1"/>
    <property type="molecule type" value="Genomic_DNA"/>
</dbReference>
<dbReference type="PANTHER" id="PTHR30532:SF1">
    <property type="entry name" value="IRON(3+)-HYDROXAMATE-BINDING PROTEIN FHUD"/>
    <property type="match status" value="1"/>
</dbReference>
<dbReference type="Pfam" id="PF01497">
    <property type="entry name" value="Peripla_BP_2"/>
    <property type="match status" value="1"/>
</dbReference>
<evidence type="ECO:0000259" key="9">
    <source>
        <dbReference type="PROSITE" id="PS50983"/>
    </source>
</evidence>
<dbReference type="Proteomes" id="UP000711047">
    <property type="component" value="Unassembled WGS sequence"/>
</dbReference>
<dbReference type="Gene3D" id="1.10.10.60">
    <property type="entry name" value="Homeodomain-like"/>
    <property type="match status" value="1"/>
</dbReference>
<reference evidence="10 11" key="1">
    <citation type="submission" date="2020-05" db="EMBL/GenBank/DDBJ databases">
        <title>Paenibacillus glebae, sp. nov., Paenibacillus humi sp. nov., Paenibacillus pedi sp. nov., Paenibacillus terrestris sp. nov. and Paenibacillus terricola sp. nov., isolated from a forest top soil sample.</title>
        <authorList>
            <person name="Qi S."/>
            <person name="Carlier A."/>
            <person name="Cnockaert M."/>
            <person name="Vandamme P."/>
        </authorList>
    </citation>
    <scope>NUCLEOTIDE SEQUENCE [LARGE SCALE GENOMIC DNA]</scope>
    <source>
        <strain evidence="10 11">LMG 29502</strain>
    </source>
</reference>
<dbReference type="InterPro" id="IPR020449">
    <property type="entry name" value="Tscrpt_reg_AraC-type_HTH"/>
</dbReference>
<accession>A0ABX2DXW0</accession>
<name>A0ABX2DXW0_9BACL</name>
<proteinExistence type="inferred from homology"/>
<evidence type="ECO:0000256" key="6">
    <source>
        <dbReference type="ARBA" id="ARBA00023125"/>
    </source>
</evidence>
<gene>
    <name evidence="10" type="ORF">HQN87_23805</name>
</gene>
<evidence type="ECO:0000256" key="1">
    <source>
        <dbReference type="ARBA" id="ARBA00004196"/>
    </source>
</evidence>
<keyword evidence="3" id="KW-0813">Transport</keyword>
<keyword evidence="6" id="KW-0238">DNA-binding</keyword>
<keyword evidence="7" id="KW-0804">Transcription</keyword>
<dbReference type="SUPFAM" id="SSF46689">
    <property type="entry name" value="Homeodomain-like"/>
    <property type="match status" value="2"/>
</dbReference>
<comment type="caution">
    <text evidence="10">The sequence shown here is derived from an EMBL/GenBank/DDBJ whole genome shotgun (WGS) entry which is preliminary data.</text>
</comment>
<dbReference type="InterPro" id="IPR018060">
    <property type="entry name" value="HTH_AraC"/>
</dbReference>
<evidence type="ECO:0000256" key="4">
    <source>
        <dbReference type="ARBA" id="ARBA00022729"/>
    </source>
</evidence>
<dbReference type="PRINTS" id="PR00032">
    <property type="entry name" value="HTHARAC"/>
</dbReference>
<dbReference type="PROSITE" id="PS00041">
    <property type="entry name" value="HTH_ARAC_FAMILY_1"/>
    <property type="match status" value="1"/>
</dbReference>
<evidence type="ECO:0000256" key="5">
    <source>
        <dbReference type="ARBA" id="ARBA00023015"/>
    </source>
</evidence>
<keyword evidence="4" id="KW-0732">Signal</keyword>
<keyword evidence="5" id="KW-0805">Transcription regulation</keyword>
<dbReference type="InterPro" id="IPR009057">
    <property type="entry name" value="Homeodomain-like_sf"/>
</dbReference>
<dbReference type="Gene3D" id="3.40.50.1980">
    <property type="entry name" value="Nitrogenase molybdenum iron protein domain"/>
    <property type="match status" value="2"/>
</dbReference>
<dbReference type="PROSITE" id="PS50983">
    <property type="entry name" value="FE_B12_PBP"/>
    <property type="match status" value="1"/>
</dbReference>
<feature type="domain" description="Fe/B12 periplasmic-binding" evidence="9">
    <location>
        <begin position="318"/>
        <end position="574"/>
    </location>
</feature>
<organism evidence="10 11">
    <name type="scientific">Paenibacillus tritici</name>
    <dbReference type="NCBI Taxonomy" id="1873425"/>
    <lineage>
        <taxon>Bacteria</taxon>
        <taxon>Bacillati</taxon>
        <taxon>Bacillota</taxon>
        <taxon>Bacilli</taxon>
        <taxon>Bacillales</taxon>
        <taxon>Paenibacillaceae</taxon>
        <taxon>Paenibacillus</taxon>
    </lineage>
</organism>
<evidence type="ECO:0000259" key="8">
    <source>
        <dbReference type="PROSITE" id="PS01124"/>
    </source>
</evidence>
<dbReference type="InterPro" id="IPR018062">
    <property type="entry name" value="HTH_AraC-typ_CS"/>
</dbReference>
<dbReference type="PROSITE" id="PS01124">
    <property type="entry name" value="HTH_ARAC_FAMILY_2"/>
    <property type="match status" value="1"/>
</dbReference>
<comment type="subcellular location">
    <subcellularLocation>
        <location evidence="1">Cell envelope</location>
    </subcellularLocation>
</comment>
<keyword evidence="11" id="KW-1185">Reference proteome</keyword>
<evidence type="ECO:0000313" key="11">
    <source>
        <dbReference type="Proteomes" id="UP000711047"/>
    </source>
</evidence>
<evidence type="ECO:0000256" key="2">
    <source>
        <dbReference type="ARBA" id="ARBA00008814"/>
    </source>
</evidence>
<dbReference type="SMART" id="SM00342">
    <property type="entry name" value="HTH_ARAC"/>
    <property type="match status" value="1"/>
</dbReference>
<dbReference type="InterPro" id="IPR051313">
    <property type="entry name" value="Bact_iron-sidero_bind"/>
</dbReference>
<protein>
    <submittedName>
        <fullName evidence="10">AraC family transcriptional regulator</fullName>
    </submittedName>
</protein>
<dbReference type="InterPro" id="IPR002491">
    <property type="entry name" value="ABC_transptr_periplasmic_BD"/>
</dbReference>